<protein>
    <submittedName>
        <fullName evidence="3">Uncharacterized protein</fullName>
    </submittedName>
</protein>
<accession>A0AAD9JUZ6</accession>
<evidence type="ECO:0000313" key="3">
    <source>
        <dbReference type="EMBL" id="KAK2159170.1"/>
    </source>
</evidence>
<name>A0AAD9JUZ6_RIDPI</name>
<proteinExistence type="predicted"/>
<feature type="compositionally biased region" description="Polar residues" evidence="2">
    <location>
        <begin position="40"/>
        <end position="57"/>
    </location>
</feature>
<dbReference type="EMBL" id="JAODUO010001739">
    <property type="protein sequence ID" value="KAK2159170.1"/>
    <property type="molecule type" value="Genomic_DNA"/>
</dbReference>
<feature type="region of interest" description="Disordered" evidence="2">
    <location>
        <begin position="27"/>
        <end position="57"/>
    </location>
</feature>
<evidence type="ECO:0000256" key="1">
    <source>
        <dbReference type="SAM" id="Coils"/>
    </source>
</evidence>
<gene>
    <name evidence="3" type="ORF">NP493_1742g00028</name>
</gene>
<reference evidence="3" key="1">
    <citation type="journal article" date="2023" name="Mol. Biol. Evol.">
        <title>Third-Generation Sequencing Reveals the Adaptive Role of the Epigenome in Three Deep-Sea Polychaetes.</title>
        <authorList>
            <person name="Perez M."/>
            <person name="Aroh O."/>
            <person name="Sun Y."/>
            <person name="Lan Y."/>
            <person name="Juniper S.K."/>
            <person name="Young C.R."/>
            <person name="Angers B."/>
            <person name="Qian P.Y."/>
        </authorList>
    </citation>
    <scope>NUCLEOTIDE SEQUENCE</scope>
    <source>
        <strain evidence="3">R07B-5</strain>
    </source>
</reference>
<keyword evidence="1" id="KW-0175">Coiled coil</keyword>
<comment type="caution">
    <text evidence="3">The sequence shown here is derived from an EMBL/GenBank/DDBJ whole genome shotgun (WGS) entry which is preliminary data.</text>
</comment>
<dbReference type="AlphaFoldDB" id="A0AAD9JUZ6"/>
<dbReference type="Proteomes" id="UP001209878">
    <property type="component" value="Unassembled WGS sequence"/>
</dbReference>
<sequence>MFPKLPHVDSPEVSSLDDKPLLYRVSLKNSHNTPDLKPSTIPSRQQSIATDGDSPLQTKSVRFAPGVKFVSQENRTVPLRRLPKVIPYKTGVIRGSPTGQTHHQLPNINADKSPVIDARFLGDAAKALPINSRGGPKAVIQSTVNATERQLNKLRKRRQQIRWREAAASENASKPDPNELAVSGNCISGNSSHSVNGHFVNFGSSSPKPKKKWSSASRVSQFHEKFPDMYRVPANMSSAIKRDVWNVTSRTGANAFMHMVSPRSVTNGQPLDVSFKVHKL</sequence>
<organism evidence="3 4">
    <name type="scientific">Ridgeia piscesae</name>
    <name type="common">Tubeworm</name>
    <dbReference type="NCBI Taxonomy" id="27915"/>
    <lineage>
        <taxon>Eukaryota</taxon>
        <taxon>Metazoa</taxon>
        <taxon>Spiralia</taxon>
        <taxon>Lophotrochozoa</taxon>
        <taxon>Annelida</taxon>
        <taxon>Polychaeta</taxon>
        <taxon>Sedentaria</taxon>
        <taxon>Canalipalpata</taxon>
        <taxon>Sabellida</taxon>
        <taxon>Siboglinidae</taxon>
        <taxon>Ridgeia</taxon>
    </lineage>
</organism>
<keyword evidence="4" id="KW-1185">Reference proteome</keyword>
<evidence type="ECO:0000313" key="4">
    <source>
        <dbReference type="Proteomes" id="UP001209878"/>
    </source>
</evidence>
<feature type="coiled-coil region" evidence="1">
    <location>
        <begin position="137"/>
        <end position="164"/>
    </location>
</feature>
<evidence type="ECO:0000256" key="2">
    <source>
        <dbReference type="SAM" id="MobiDB-lite"/>
    </source>
</evidence>